<dbReference type="EMBL" id="PDCK01000040">
    <property type="protein sequence ID" value="PRQ54089.1"/>
    <property type="molecule type" value="Genomic_DNA"/>
</dbReference>
<dbReference type="Gramene" id="PRQ54089">
    <property type="protein sequence ID" value="PRQ54089"/>
    <property type="gene ID" value="RchiOBHm_Chr2g0173701"/>
</dbReference>
<feature type="domain" description="CCT" evidence="4">
    <location>
        <begin position="127"/>
        <end position="169"/>
    </location>
</feature>
<dbReference type="AlphaFoldDB" id="A0A2P6S606"/>
<accession>A0A2P6S606</accession>
<keyword evidence="6" id="KW-1185">Reference proteome</keyword>
<dbReference type="GO" id="GO:0006355">
    <property type="term" value="P:regulation of DNA-templated transcription"/>
    <property type="evidence" value="ECO:0007669"/>
    <property type="project" value="TreeGrafter"/>
</dbReference>
<evidence type="ECO:0000313" key="5">
    <source>
        <dbReference type="EMBL" id="PRQ54089.1"/>
    </source>
</evidence>
<proteinExistence type="predicted"/>
<evidence type="ECO:0000313" key="6">
    <source>
        <dbReference type="Proteomes" id="UP000238479"/>
    </source>
</evidence>
<dbReference type="PROSITE" id="PS51017">
    <property type="entry name" value="CCT"/>
    <property type="match status" value="1"/>
</dbReference>
<evidence type="ECO:0000256" key="1">
    <source>
        <dbReference type="ARBA" id="ARBA00004123"/>
    </source>
</evidence>
<organism evidence="5 6">
    <name type="scientific">Rosa chinensis</name>
    <name type="common">China rose</name>
    <dbReference type="NCBI Taxonomy" id="74649"/>
    <lineage>
        <taxon>Eukaryota</taxon>
        <taxon>Viridiplantae</taxon>
        <taxon>Streptophyta</taxon>
        <taxon>Embryophyta</taxon>
        <taxon>Tracheophyta</taxon>
        <taxon>Spermatophyta</taxon>
        <taxon>Magnoliopsida</taxon>
        <taxon>eudicotyledons</taxon>
        <taxon>Gunneridae</taxon>
        <taxon>Pentapetalae</taxon>
        <taxon>rosids</taxon>
        <taxon>fabids</taxon>
        <taxon>Rosales</taxon>
        <taxon>Rosaceae</taxon>
        <taxon>Rosoideae</taxon>
        <taxon>Rosoideae incertae sedis</taxon>
        <taxon>Rosa</taxon>
    </lineage>
</organism>
<dbReference type="PANTHER" id="PTHR31874:SF25">
    <property type="entry name" value="CCT MOTIF FAMILY PROTEIN"/>
    <property type="match status" value="1"/>
</dbReference>
<keyword evidence="2 3" id="KW-0539">Nucleus</keyword>
<reference evidence="5 6" key="1">
    <citation type="journal article" date="2018" name="Nat. Genet.">
        <title>The Rosa genome provides new insights in the design of modern roses.</title>
        <authorList>
            <person name="Bendahmane M."/>
        </authorList>
    </citation>
    <scope>NUCLEOTIDE SEQUENCE [LARGE SCALE GENOMIC DNA]</scope>
    <source>
        <strain evidence="6">cv. Old Blush</strain>
    </source>
</reference>
<dbReference type="OMA" id="PENGACD"/>
<dbReference type="PANTHER" id="PTHR31874">
    <property type="entry name" value="CCT MOTIF FAMILY PROTEIN, EXPRESSED"/>
    <property type="match status" value="1"/>
</dbReference>
<gene>
    <name evidence="5" type="ORF">RchiOBHm_Chr2g0173701</name>
</gene>
<evidence type="ECO:0000256" key="2">
    <source>
        <dbReference type="ARBA" id="ARBA00023242"/>
    </source>
</evidence>
<dbReference type="Pfam" id="PF06203">
    <property type="entry name" value="CCT"/>
    <property type="match status" value="1"/>
</dbReference>
<comment type="subcellular location">
    <subcellularLocation>
        <location evidence="1 3">Nucleus</location>
    </subcellularLocation>
</comment>
<dbReference type="GO" id="GO:0005634">
    <property type="term" value="C:nucleus"/>
    <property type="evidence" value="ECO:0007669"/>
    <property type="project" value="UniProtKB-SubCell"/>
</dbReference>
<dbReference type="SMR" id="A0A2P6S606"/>
<evidence type="ECO:0000256" key="3">
    <source>
        <dbReference type="PROSITE-ProRule" id="PRU00357"/>
    </source>
</evidence>
<protein>
    <submittedName>
        <fullName evidence="5">Putative transcription factor C2C2-CO-like family</fullName>
    </submittedName>
</protein>
<evidence type="ECO:0000259" key="4">
    <source>
        <dbReference type="PROSITE" id="PS51017"/>
    </source>
</evidence>
<name>A0A2P6S606_ROSCH</name>
<comment type="caution">
    <text evidence="5">The sequence shown here is derived from an EMBL/GenBank/DDBJ whole genome shotgun (WGS) entry which is preliminary data.</text>
</comment>
<sequence>MRGSGGDRSVEKWVCYSELVKEEVELTATTTSSASTCCSVGDDRKGYRDRRLALKLDYEEVLNAWSDKGSLYIKTEDGEPPPQTVPDLLQDQLFHHLHDSTANIEDLWTVPEESGSGSGSLERKIQRQASLLRYKRKRENRLFSKRIRYEVRKLNAEKRPRMKGRFVKSS</sequence>
<dbReference type="Proteomes" id="UP000238479">
    <property type="component" value="Chromosome 2"/>
</dbReference>
<dbReference type="InterPro" id="IPR052453">
    <property type="entry name" value="CONSTANS-like_ZF"/>
</dbReference>
<dbReference type="InterPro" id="IPR010402">
    <property type="entry name" value="CCT_domain"/>
</dbReference>